<name>A6GI20_9BACT</name>
<evidence type="ECO:0000256" key="6">
    <source>
        <dbReference type="RuleBase" id="RU000716"/>
    </source>
</evidence>
<dbReference type="OrthoDB" id="8684701at2"/>
<keyword evidence="5 6" id="KW-0804">Transcription</keyword>
<dbReference type="GO" id="GO:0003677">
    <property type="term" value="F:DNA binding"/>
    <property type="evidence" value="ECO:0007669"/>
    <property type="project" value="UniProtKB-KW"/>
</dbReference>
<dbReference type="STRING" id="391625.PPSIR1_03128"/>
<evidence type="ECO:0000256" key="1">
    <source>
        <dbReference type="ARBA" id="ARBA00010641"/>
    </source>
</evidence>
<feature type="region of interest" description="Disordered" evidence="7">
    <location>
        <begin position="1"/>
        <end position="31"/>
    </location>
</feature>
<evidence type="ECO:0000256" key="3">
    <source>
        <dbReference type="ARBA" id="ARBA00023082"/>
    </source>
</evidence>
<feature type="domain" description="RNA polymerase sigma factor 70 region 4 type 2" evidence="9">
    <location>
        <begin position="156"/>
        <end position="206"/>
    </location>
</feature>
<comment type="similarity">
    <text evidence="1 6">Belongs to the sigma-70 factor family. ECF subfamily.</text>
</comment>
<dbReference type="InterPro" id="IPR013324">
    <property type="entry name" value="RNA_pol_sigma_r3/r4-like"/>
</dbReference>
<keyword evidence="4 6" id="KW-0238">DNA-binding</keyword>
<dbReference type="InterPro" id="IPR013325">
    <property type="entry name" value="RNA_pol_sigma_r2"/>
</dbReference>
<dbReference type="EMBL" id="ABCS01000128">
    <property type="protein sequence ID" value="EDM74483.1"/>
    <property type="molecule type" value="Genomic_DNA"/>
</dbReference>
<dbReference type="InterPro" id="IPR000838">
    <property type="entry name" value="RNA_pol_sigma70_ECF_CS"/>
</dbReference>
<feature type="domain" description="RNA polymerase sigma-70 region 2" evidence="8">
    <location>
        <begin position="53"/>
        <end position="119"/>
    </location>
</feature>
<protein>
    <recommendedName>
        <fullName evidence="6">RNA polymerase sigma factor</fullName>
    </recommendedName>
</protein>
<dbReference type="GO" id="GO:0006352">
    <property type="term" value="P:DNA-templated transcription initiation"/>
    <property type="evidence" value="ECO:0007669"/>
    <property type="project" value="InterPro"/>
</dbReference>
<dbReference type="PANTHER" id="PTHR43133">
    <property type="entry name" value="RNA POLYMERASE ECF-TYPE SIGMA FACTO"/>
    <property type="match status" value="1"/>
</dbReference>
<evidence type="ECO:0000313" key="10">
    <source>
        <dbReference type="EMBL" id="EDM74483.1"/>
    </source>
</evidence>
<dbReference type="Pfam" id="PF08281">
    <property type="entry name" value="Sigma70_r4_2"/>
    <property type="match status" value="1"/>
</dbReference>
<dbReference type="InterPro" id="IPR007627">
    <property type="entry name" value="RNA_pol_sigma70_r2"/>
</dbReference>
<evidence type="ECO:0000259" key="8">
    <source>
        <dbReference type="Pfam" id="PF04542"/>
    </source>
</evidence>
<gene>
    <name evidence="10" type="ORF">PPSIR1_03128</name>
</gene>
<evidence type="ECO:0000256" key="2">
    <source>
        <dbReference type="ARBA" id="ARBA00023015"/>
    </source>
</evidence>
<sequence length="215" mass="24258">MERSKPTLLRLQAPPRSPTESPPQVQGHDSARDVQHALIKRARQGDMQAWARLYQDHFDGLYRHMRYMCRDASTAEELVQETFVRALSSIERFDGRAAFTTWLHGIGVNVARGHWRSTQSTKKAHAKLLAVRDVERERGPAPAPDRELLAQQRVAQLNAVLEELPEHLRAAFVLRELEGLGIEEAAAQLGITPNNLAVRASRARARVRKLLAQRG</sequence>
<dbReference type="AlphaFoldDB" id="A6GI20"/>
<keyword evidence="2 6" id="KW-0805">Transcription regulation</keyword>
<dbReference type="RefSeq" id="WP_006976356.1">
    <property type="nucleotide sequence ID" value="NZ_ABCS01000128.1"/>
</dbReference>
<dbReference type="Proteomes" id="UP000005801">
    <property type="component" value="Unassembled WGS sequence"/>
</dbReference>
<proteinExistence type="inferred from homology"/>
<evidence type="ECO:0000256" key="7">
    <source>
        <dbReference type="SAM" id="MobiDB-lite"/>
    </source>
</evidence>
<keyword evidence="3 6" id="KW-0731">Sigma factor</keyword>
<comment type="caution">
    <text evidence="10">The sequence shown here is derived from an EMBL/GenBank/DDBJ whole genome shotgun (WGS) entry which is preliminary data.</text>
</comment>
<reference evidence="10 11" key="1">
    <citation type="submission" date="2007-06" db="EMBL/GenBank/DDBJ databases">
        <authorList>
            <person name="Shimkets L."/>
            <person name="Ferriera S."/>
            <person name="Johnson J."/>
            <person name="Kravitz S."/>
            <person name="Beeson K."/>
            <person name="Sutton G."/>
            <person name="Rogers Y.-H."/>
            <person name="Friedman R."/>
            <person name="Frazier M."/>
            <person name="Venter J.C."/>
        </authorList>
    </citation>
    <scope>NUCLEOTIDE SEQUENCE [LARGE SCALE GENOMIC DNA]</scope>
    <source>
        <strain evidence="10 11">SIR-1</strain>
    </source>
</reference>
<dbReference type="InterPro" id="IPR036388">
    <property type="entry name" value="WH-like_DNA-bd_sf"/>
</dbReference>
<dbReference type="SUPFAM" id="SSF88946">
    <property type="entry name" value="Sigma2 domain of RNA polymerase sigma factors"/>
    <property type="match status" value="1"/>
</dbReference>
<dbReference type="GO" id="GO:0016987">
    <property type="term" value="F:sigma factor activity"/>
    <property type="evidence" value="ECO:0007669"/>
    <property type="project" value="UniProtKB-KW"/>
</dbReference>
<dbReference type="PROSITE" id="PS01063">
    <property type="entry name" value="SIGMA70_ECF"/>
    <property type="match status" value="1"/>
</dbReference>
<dbReference type="Gene3D" id="1.10.1740.10">
    <property type="match status" value="1"/>
</dbReference>
<dbReference type="eggNOG" id="COG1595">
    <property type="taxonomic scope" value="Bacteria"/>
</dbReference>
<dbReference type="SUPFAM" id="SSF88659">
    <property type="entry name" value="Sigma3 and sigma4 domains of RNA polymerase sigma factors"/>
    <property type="match status" value="1"/>
</dbReference>
<dbReference type="PANTHER" id="PTHR43133:SF8">
    <property type="entry name" value="RNA POLYMERASE SIGMA FACTOR HI_1459-RELATED"/>
    <property type="match status" value="1"/>
</dbReference>
<evidence type="ECO:0000259" key="9">
    <source>
        <dbReference type="Pfam" id="PF08281"/>
    </source>
</evidence>
<keyword evidence="11" id="KW-1185">Reference proteome</keyword>
<organism evidence="10 11">
    <name type="scientific">Plesiocystis pacifica SIR-1</name>
    <dbReference type="NCBI Taxonomy" id="391625"/>
    <lineage>
        <taxon>Bacteria</taxon>
        <taxon>Pseudomonadati</taxon>
        <taxon>Myxococcota</taxon>
        <taxon>Polyangia</taxon>
        <taxon>Nannocystales</taxon>
        <taxon>Nannocystaceae</taxon>
        <taxon>Plesiocystis</taxon>
    </lineage>
</organism>
<accession>A6GI20</accession>
<dbReference type="Pfam" id="PF04542">
    <property type="entry name" value="Sigma70_r2"/>
    <property type="match status" value="1"/>
</dbReference>
<evidence type="ECO:0000256" key="4">
    <source>
        <dbReference type="ARBA" id="ARBA00023125"/>
    </source>
</evidence>
<dbReference type="NCBIfam" id="TIGR02937">
    <property type="entry name" value="sigma70-ECF"/>
    <property type="match status" value="1"/>
</dbReference>
<dbReference type="InterPro" id="IPR014284">
    <property type="entry name" value="RNA_pol_sigma-70_dom"/>
</dbReference>
<dbReference type="InterPro" id="IPR013249">
    <property type="entry name" value="RNA_pol_sigma70_r4_t2"/>
</dbReference>
<evidence type="ECO:0000313" key="11">
    <source>
        <dbReference type="Proteomes" id="UP000005801"/>
    </source>
</evidence>
<evidence type="ECO:0000256" key="5">
    <source>
        <dbReference type="ARBA" id="ARBA00023163"/>
    </source>
</evidence>
<dbReference type="InterPro" id="IPR039425">
    <property type="entry name" value="RNA_pol_sigma-70-like"/>
</dbReference>
<dbReference type="Gene3D" id="1.10.10.10">
    <property type="entry name" value="Winged helix-like DNA-binding domain superfamily/Winged helix DNA-binding domain"/>
    <property type="match status" value="1"/>
</dbReference>